<sequence>MCGITGIYNPDGLEKSFRDKELFKKMILSMQHRGPDEQGALYSTTGYLGAARLSIIDIETGSQPIYSKKYNIAVVCNGEIYNYEELRAELKQKNYHFETAGDIEPLIYLYREYGSKMLAKLNGQFALAIIDFESNKIFMARDRFGIRPLFYTLSRENLLFASSVKSLTMRPEIESEFSYKAYNQLISLWTTYGDTTFIKNISSVRAGEFIEYSKKGLSKKFYWDLSFDDEPHDHSIREWKEKIYETLDRATRIRLKADVPVNVYLSGGLDSSIIMQLMKENQCSDLESFSVRFHDKQFDETEYQRIMSDHTGIRNNAITMSYQDIGSVFEHVIWHSEQPVFRTAPAPLHHLSKLVNSKGFKVVLTGEGADETAWGYNIFKETLIRYHLAKNPENDGWT</sequence>
<dbReference type="PROSITE" id="PS51278">
    <property type="entry name" value="GATASE_TYPE_2"/>
    <property type="match status" value="1"/>
</dbReference>
<evidence type="ECO:0000256" key="1">
    <source>
        <dbReference type="ARBA" id="ARBA00005187"/>
    </source>
</evidence>
<dbReference type="NCBIfam" id="TIGR01536">
    <property type="entry name" value="asn_synth_AEB"/>
    <property type="match status" value="1"/>
</dbReference>
<reference evidence="9 10" key="1">
    <citation type="submission" date="2024-09" db="EMBL/GenBank/DDBJ databases">
        <title>Laminarin stimulates single cell rates of sulfate reduction while oxygen inhibits transcriptomic activity in coastal marine sediment.</title>
        <authorList>
            <person name="Lindsay M."/>
            <person name="Orcutt B."/>
            <person name="Emerson D."/>
            <person name="Stepanauskas R."/>
            <person name="D'Angelo T."/>
        </authorList>
    </citation>
    <scope>NUCLEOTIDE SEQUENCE [LARGE SCALE GENOMIC DNA]</scope>
    <source>
        <strain evidence="9">SAG AM-311-K15</strain>
    </source>
</reference>
<comment type="pathway">
    <text evidence="1">Amino-acid biosynthesis; L-asparagine biosynthesis; L-asparagine from L-aspartate (L-Gln route): step 1/1.</text>
</comment>
<dbReference type="InterPro" id="IPR051786">
    <property type="entry name" value="ASN_synthetase/amidase"/>
</dbReference>
<dbReference type="SUPFAM" id="SSF52402">
    <property type="entry name" value="Adenine nucleotide alpha hydrolases-like"/>
    <property type="match status" value="1"/>
</dbReference>
<evidence type="ECO:0000259" key="8">
    <source>
        <dbReference type="PROSITE" id="PS51278"/>
    </source>
</evidence>
<keyword evidence="9" id="KW-0436">Ligase</keyword>
<dbReference type="CDD" id="cd00712">
    <property type="entry name" value="AsnB"/>
    <property type="match status" value="1"/>
</dbReference>
<keyword evidence="6" id="KW-0315">Glutamine amidotransferase</keyword>
<comment type="catalytic activity">
    <reaction evidence="7">
        <text>L-aspartate + L-glutamine + ATP + H2O = L-asparagine + L-glutamate + AMP + diphosphate + H(+)</text>
        <dbReference type="Rhea" id="RHEA:12228"/>
        <dbReference type="ChEBI" id="CHEBI:15377"/>
        <dbReference type="ChEBI" id="CHEBI:15378"/>
        <dbReference type="ChEBI" id="CHEBI:29985"/>
        <dbReference type="ChEBI" id="CHEBI:29991"/>
        <dbReference type="ChEBI" id="CHEBI:30616"/>
        <dbReference type="ChEBI" id="CHEBI:33019"/>
        <dbReference type="ChEBI" id="CHEBI:58048"/>
        <dbReference type="ChEBI" id="CHEBI:58359"/>
        <dbReference type="ChEBI" id="CHEBI:456215"/>
        <dbReference type="EC" id="6.3.5.4"/>
    </reaction>
</comment>
<proteinExistence type="inferred from homology"/>
<evidence type="ECO:0000256" key="5">
    <source>
        <dbReference type="ARBA" id="ARBA00022840"/>
    </source>
</evidence>
<dbReference type="InterPro" id="IPR033738">
    <property type="entry name" value="AsnB_N"/>
</dbReference>
<dbReference type="EMBL" id="JBHPBY010000548">
    <property type="protein sequence ID" value="MFC1853607.1"/>
    <property type="molecule type" value="Genomic_DNA"/>
</dbReference>
<evidence type="ECO:0000313" key="9">
    <source>
        <dbReference type="EMBL" id="MFC1853607.1"/>
    </source>
</evidence>
<dbReference type="Gene3D" id="3.60.20.10">
    <property type="entry name" value="Glutamine Phosphoribosylpyrophosphate, subunit 1, domain 1"/>
    <property type="match status" value="1"/>
</dbReference>
<dbReference type="EC" id="6.3.5.4" evidence="3"/>
<evidence type="ECO:0000256" key="3">
    <source>
        <dbReference type="ARBA" id="ARBA00012737"/>
    </source>
</evidence>
<comment type="caution">
    <text evidence="9">The sequence shown here is derived from an EMBL/GenBank/DDBJ whole genome shotgun (WGS) entry which is preliminary data.</text>
</comment>
<dbReference type="CDD" id="cd01991">
    <property type="entry name" value="Asn_synthase_B_C"/>
    <property type="match status" value="1"/>
</dbReference>
<dbReference type="InterPro" id="IPR014729">
    <property type="entry name" value="Rossmann-like_a/b/a_fold"/>
</dbReference>
<evidence type="ECO:0000256" key="2">
    <source>
        <dbReference type="ARBA" id="ARBA00005752"/>
    </source>
</evidence>
<dbReference type="SUPFAM" id="SSF56235">
    <property type="entry name" value="N-terminal nucleophile aminohydrolases (Ntn hydrolases)"/>
    <property type="match status" value="1"/>
</dbReference>
<keyword evidence="5" id="KW-0067">ATP-binding</keyword>
<dbReference type="GO" id="GO:0004066">
    <property type="term" value="F:asparagine synthase (glutamine-hydrolyzing) activity"/>
    <property type="evidence" value="ECO:0007669"/>
    <property type="project" value="UniProtKB-EC"/>
</dbReference>
<evidence type="ECO:0000256" key="4">
    <source>
        <dbReference type="ARBA" id="ARBA00022741"/>
    </source>
</evidence>
<organism evidence="9 10">
    <name type="scientific">candidate division CSSED10-310 bacterium</name>
    <dbReference type="NCBI Taxonomy" id="2855610"/>
    <lineage>
        <taxon>Bacteria</taxon>
        <taxon>Bacteria division CSSED10-310</taxon>
    </lineage>
</organism>
<dbReference type="InterPro" id="IPR017932">
    <property type="entry name" value="GATase_2_dom"/>
</dbReference>
<dbReference type="InterPro" id="IPR006426">
    <property type="entry name" value="Asn_synth_AEB"/>
</dbReference>
<comment type="similarity">
    <text evidence="2">Belongs to the asparagine synthetase family.</text>
</comment>
<protein>
    <recommendedName>
        <fullName evidence="3">asparagine synthase (glutamine-hydrolyzing)</fullName>
        <ecNumber evidence="3">6.3.5.4</ecNumber>
    </recommendedName>
</protein>
<dbReference type="Gene3D" id="3.40.50.620">
    <property type="entry name" value="HUPs"/>
    <property type="match status" value="1"/>
</dbReference>
<keyword evidence="10" id="KW-1185">Reference proteome</keyword>
<feature type="domain" description="Glutamine amidotransferase type-2" evidence="8">
    <location>
        <begin position="2"/>
        <end position="215"/>
    </location>
</feature>
<keyword evidence="4" id="KW-0547">Nucleotide-binding</keyword>
<feature type="non-terminal residue" evidence="9">
    <location>
        <position position="398"/>
    </location>
</feature>
<dbReference type="InterPro" id="IPR029055">
    <property type="entry name" value="Ntn_hydrolases_N"/>
</dbReference>
<evidence type="ECO:0000256" key="6">
    <source>
        <dbReference type="ARBA" id="ARBA00022962"/>
    </source>
</evidence>
<dbReference type="PANTHER" id="PTHR43284:SF1">
    <property type="entry name" value="ASPARAGINE SYNTHETASE"/>
    <property type="match status" value="1"/>
</dbReference>
<name>A0ABV6Z596_UNCC1</name>
<dbReference type="Pfam" id="PF13537">
    <property type="entry name" value="GATase_7"/>
    <property type="match status" value="1"/>
</dbReference>
<dbReference type="PANTHER" id="PTHR43284">
    <property type="entry name" value="ASPARAGINE SYNTHETASE (GLUTAMINE-HYDROLYZING)"/>
    <property type="match status" value="1"/>
</dbReference>
<dbReference type="Pfam" id="PF00733">
    <property type="entry name" value="Asn_synthase"/>
    <property type="match status" value="1"/>
</dbReference>
<accession>A0ABV6Z596</accession>
<evidence type="ECO:0000256" key="7">
    <source>
        <dbReference type="ARBA" id="ARBA00048741"/>
    </source>
</evidence>
<dbReference type="InterPro" id="IPR001962">
    <property type="entry name" value="Asn_synthase"/>
</dbReference>
<gene>
    <name evidence="9" type="primary">asnB</name>
    <name evidence="9" type="ORF">ACFL27_25760</name>
</gene>
<evidence type="ECO:0000313" key="10">
    <source>
        <dbReference type="Proteomes" id="UP001594351"/>
    </source>
</evidence>
<dbReference type="Proteomes" id="UP001594351">
    <property type="component" value="Unassembled WGS sequence"/>
</dbReference>